<protein>
    <submittedName>
        <fullName evidence="1">ORF38</fullName>
    </submittedName>
</protein>
<dbReference type="GeneID" id="5141303"/>
<sequence>MSALILYASSHRVRMTPLSKLITQNPGVVLQLPRSTSSRDHSLTLQDKAHPALLSLIQECYYPEYIQEVGTLTSAENGTELVYVRDGGAGAVYSTDGVQVRCRALSFQDLCANGWTTLGVAPLSNAHLIPSLP</sequence>
<accession>Q14VS0</accession>
<dbReference type="KEGG" id="vg:5141303"/>
<evidence type="ECO:0000313" key="1">
    <source>
        <dbReference type="EMBL" id="ABG25804.1"/>
    </source>
</evidence>
<organism evidence="2">
    <name type="scientific">Ranid herpesvirus 1</name>
    <name type="common">Lucke tumor herpesvirus</name>
    <dbReference type="NCBI Taxonomy" id="85655"/>
    <lineage>
        <taxon>Viruses</taxon>
        <taxon>Duplodnaviria</taxon>
        <taxon>Heunggongvirae</taxon>
        <taxon>Peploviricota</taxon>
        <taxon>Herviviricetes</taxon>
        <taxon>Herpesvirales</taxon>
        <taxon>Alloherpesviridae</taxon>
        <taxon>Batravirus</taxon>
        <taxon>Batravirus ranidallo1</taxon>
    </lineage>
</organism>
<name>Q14VS0_9VIRU</name>
<proteinExistence type="predicted"/>
<keyword evidence="2" id="KW-1185">Reference proteome</keyword>
<reference evidence="2" key="1">
    <citation type="journal article" date="1999" name="J. Cancer Res. Clin. Oncol.">
        <title>Genomic studies of the Lucke tumor herpesvirus (RaHV-1).</title>
        <authorList>
            <person name="Davison A.J."/>
            <person name="Sauerbier W."/>
            <person name="Dolan A."/>
            <person name="Addison C."/>
            <person name="McKinnell R.G."/>
        </authorList>
    </citation>
    <scope>NUCLEOTIDE SEQUENCE [LARGE SCALE GENOMIC DNA]</scope>
    <source>
        <strain evidence="2">McKinnell</strain>
    </source>
</reference>
<dbReference type="Proteomes" id="UP000011238">
    <property type="component" value="Segment"/>
</dbReference>
<dbReference type="EMBL" id="DQ665917">
    <property type="protein sequence ID" value="ABG25804.1"/>
    <property type="molecule type" value="Genomic_DNA"/>
</dbReference>
<dbReference type="RefSeq" id="YP_656693.1">
    <property type="nucleotide sequence ID" value="NC_008211.1"/>
</dbReference>
<reference evidence="1 2" key="2">
    <citation type="journal article" date="2006" name="J. Gen. Virol.">
        <title>Genome sequences of two frog herpesviruses.</title>
        <authorList>
            <person name="Davison A.J."/>
            <person name="Cunningham C."/>
            <person name="Sauerbier W."/>
            <person name="McKinnell R.G."/>
        </authorList>
    </citation>
    <scope>NUCLEOTIDE SEQUENCE [LARGE SCALE GENOMIC DNA]</scope>
    <source>
        <strain evidence="1 2">McKinnell</strain>
    </source>
</reference>
<evidence type="ECO:0000313" key="2">
    <source>
        <dbReference type="Proteomes" id="UP000011238"/>
    </source>
</evidence>